<feature type="non-terminal residue" evidence="5">
    <location>
        <position position="139"/>
    </location>
</feature>
<dbReference type="InterPro" id="IPR000433">
    <property type="entry name" value="Znf_ZZ"/>
</dbReference>
<dbReference type="InterPro" id="IPR010606">
    <property type="entry name" value="Mib_Herc2"/>
</dbReference>
<organism evidence="5 6">
    <name type="scientific">Allacma fusca</name>
    <dbReference type="NCBI Taxonomy" id="39272"/>
    <lineage>
        <taxon>Eukaryota</taxon>
        <taxon>Metazoa</taxon>
        <taxon>Ecdysozoa</taxon>
        <taxon>Arthropoda</taxon>
        <taxon>Hexapoda</taxon>
        <taxon>Collembola</taxon>
        <taxon>Symphypleona</taxon>
        <taxon>Sminthuridae</taxon>
        <taxon>Allacma</taxon>
    </lineage>
</organism>
<gene>
    <name evidence="5" type="ORF">AFUS01_LOCUS35953</name>
</gene>
<evidence type="ECO:0000256" key="3">
    <source>
        <dbReference type="ARBA" id="ARBA00022833"/>
    </source>
</evidence>
<dbReference type="AlphaFoldDB" id="A0A8J2PK31"/>
<comment type="caution">
    <text evidence="5">The sequence shown here is derived from an EMBL/GenBank/DDBJ whole genome shotgun (WGS) entry which is preliminary data.</text>
</comment>
<dbReference type="Proteomes" id="UP000708208">
    <property type="component" value="Unassembled WGS sequence"/>
</dbReference>
<dbReference type="GO" id="GO:0005737">
    <property type="term" value="C:cytoplasm"/>
    <property type="evidence" value="ECO:0007669"/>
    <property type="project" value="TreeGrafter"/>
</dbReference>
<evidence type="ECO:0000256" key="1">
    <source>
        <dbReference type="ARBA" id="ARBA00022723"/>
    </source>
</evidence>
<feature type="domain" description="MIB/HERC2" evidence="4">
    <location>
        <begin position="1"/>
        <end position="44"/>
    </location>
</feature>
<evidence type="ECO:0000256" key="2">
    <source>
        <dbReference type="ARBA" id="ARBA00022771"/>
    </source>
</evidence>
<dbReference type="GO" id="GO:0016567">
    <property type="term" value="P:protein ubiquitination"/>
    <property type="evidence" value="ECO:0007669"/>
    <property type="project" value="InterPro"/>
</dbReference>
<keyword evidence="1" id="KW-0479">Metal-binding</keyword>
<accession>A0A8J2PK31</accession>
<keyword evidence="3" id="KW-0862">Zinc</keyword>
<dbReference type="EMBL" id="CAJVCH010537733">
    <property type="protein sequence ID" value="CAG7825869.1"/>
    <property type="molecule type" value="Genomic_DNA"/>
</dbReference>
<dbReference type="GO" id="GO:0008270">
    <property type="term" value="F:zinc ion binding"/>
    <property type="evidence" value="ECO:0007669"/>
    <property type="project" value="UniProtKB-KW"/>
</dbReference>
<keyword evidence="6" id="KW-1185">Reference proteome</keyword>
<evidence type="ECO:0000313" key="5">
    <source>
        <dbReference type="EMBL" id="CAG7825869.1"/>
    </source>
</evidence>
<dbReference type="PANTHER" id="PTHR24202">
    <property type="entry name" value="E3 UBIQUITIN-PROTEIN LIGASE MIB2"/>
    <property type="match status" value="1"/>
</dbReference>
<evidence type="ECO:0000313" key="6">
    <source>
        <dbReference type="Proteomes" id="UP000708208"/>
    </source>
</evidence>
<dbReference type="GO" id="GO:0004842">
    <property type="term" value="F:ubiquitin-protein transferase activity"/>
    <property type="evidence" value="ECO:0007669"/>
    <property type="project" value="InterPro"/>
</dbReference>
<dbReference type="PANTHER" id="PTHR24202:SF4">
    <property type="entry name" value="E3 UBIQUITIN-PROTEIN LIGASE MIB2-RELATED"/>
    <property type="match status" value="1"/>
</dbReference>
<dbReference type="Pfam" id="PF00569">
    <property type="entry name" value="ZZ"/>
    <property type="match status" value="1"/>
</dbReference>
<reference evidence="5" key="1">
    <citation type="submission" date="2021-06" db="EMBL/GenBank/DDBJ databases">
        <authorList>
            <person name="Hodson N. C."/>
            <person name="Mongue J. A."/>
            <person name="Jaron S. K."/>
        </authorList>
    </citation>
    <scope>NUCLEOTIDE SEQUENCE</scope>
</reference>
<proteinExistence type="predicted"/>
<protein>
    <recommendedName>
        <fullName evidence="4">MIB/HERC2 domain-containing protein</fullName>
    </recommendedName>
</protein>
<dbReference type="OrthoDB" id="2122982at2759"/>
<sequence length="139" mass="15632">GHVGTVIRLNTDSKTVTVCWDSEAICDYRVGHENAYDLRVFDNGPVGARHPGVTCAGGHDSIIGFRFKCLHCPDFNFCTHWYMNESSHDMAHTFCQFDTDDDLMVQKLPLRVQSEKLKAQGIFKDAIVTRGKDASLSYM</sequence>
<name>A0A8J2PK31_9HEXA</name>
<dbReference type="PROSITE" id="PS51416">
    <property type="entry name" value="MIB_HERC2"/>
    <property type="match status" value="1"/>
</dbReference>
<evidence type="ECO:0000259" key="4">
    <source>
        <dbReference type="PROSITE" id="PS51416"/>
    </source>
</evidence>
<keyword evidence="2" id="KW-0863">Zinc-finger</keyword>